<dbReference type="Proteomes" id="UP000219689">
    <property type="component" value="Unassembled WGS sequence"/>
</dbReference>
<comment type="caution">
    <text evidence="4">The sequence shown here is derived from an EMBL/GenBank/DDBJ whole genome shotgun (WGS) entry which is preliminary data.</text>
</comment>
<feature type="domain" description="DUF4352" evidence="3">
    <location>
        <begin position="195"/>
        <end position="285"/>
    </location>
</feature>
<feature type="compositionally biased region" description="Low complexity" evidence="2">
    <location>
        <begin position="32"/>
        <end position="43"/>
    </location>
</feature>
<evidence type="ECO:0000313" key="4">
    <source>
        <dbReference type="EMBL" id="PCR89336.1"/>
    </source>
</evidence>
<dbReference type="InterPro" id="IPR029051">
    <property type="entry name" value="DUF4352"/>
</dbReference>
<gene>
    <name evidence="4" type="ORF">CP557_01555</name>
</gene>
<dbReference type="Pfam" id="PF11611">
    <property type="entry name" value="DUF4352"/>
    <property type="match status" value="1"/>
</dbReference>
<evidence type="ECO:0000256" key="1">
    <source>
        <dbReference type="ARBA" id="ARBA00022729"/>
    </source>
</evidence>
<evidence type="ECO:0000259" key="3">
    <source>
        <dbReference type="Pfam" id="PF11611"/>
    </source>
</evidence>
<keyword evidence="5" id="KW-1185">Reference proteome</keyword>
<feature type="compositionally biased region" description="Acidic residues" evidence="2">
    <location>
        <begin position="110"/>
        <end position="124"/>
    </location>
</feature>
<dbReference type="InterPro" id="IPR029050">
    <property type="entry name" value="Immunoprotect_excell_Ig-like"/>
</dbReference>
<sequence length="303" mass="32988">MGTTLTVGLAGCSSDQTNAGNGNGNGNGNEDGNGNTDSSGGETEPSDDSDDTETSESEYAIEGDVPEELRVGEEYRYSVTISNEGDGTGDGEARFGLEATDRGSGSTDSLFEETIELEPGESESSESGTGSFDEPRTIEWRFWVEGPDNSDEDIHETVVELPDTEFGDTFQTPTNLELTAENPRLADRYEYENWSGETETKQAESGEQFAFIDLTVDNVGSETRESSNRLSFELIYDGALYEPLGVEYEREDRYGGLNDLPSGTGESGVLPFSVPDSADISDLELYHTDSDYEAGEEWEVRWS</sequence>
<dbReference type="AlphaFoldDB" id="A0A2A5QR60"/>
<feature type="compositionally biased region" description="Acidic residues" evidence="2">
    <location>
        <begin position="44"/>
        <end position="66"/>
    </location>
</feature>
<name>A0A2A5QR60_9EURY</name>
<dbReference type="InterPro" id="IPR013783">
    <property type="entry name" value="Ig-like_fold"/>
</dbReference>
<dbReference type="Gene3D" id="2.60.40.1240">
    <property type="match status" value="1"/>
</dbReference>
<dbReference type="Gene3D" id="2.60.40.10">
    <property type="entry name" value="Immunoglobulins"/>
    <property type="match status" value="1"/>
</dbReference>
<feature type="region of interest" description="Disordered" evidence="2">
    <location>
        <begin position="164"/>
        <end position="184"/>
    </location>
</feature>
<reference evidence="4 5" key="1">
    <citation type="submission" date="2017-09" db="EMBL/GenBank/DDBJ databases">
        <title>Genome sequences of Natrinema ejinorence JCM 13890T.</title>
        <authorList>
            <person name="Roh S.W."/>
            <person name="Kim Y.B."/>
            <person name="Kim J.Y."/>
        </authorList>
    </citation>
    <scope>NUCLEOTIDE SEQUENCE [LARGE SCALE GENOMIC DNA]</scope>
    <source>
        <strain evidence="4 5">JCM 13890</strain>
    </source>
</reference>
<accession>A0A2A5QR60</accession>
<feature type="compositionally biased region" description="Gly residues" evidence="2">
    <location>
        <begin position="21"/>
        <end position="31"/>
    </location>
</feature>
<keyword evidence="1" id="KW-0732">Signal</keyword>
<organism evidence="4 5">
    <name type="scientific">Natrinema ejinorense</name>
    <dbReference type="NCBI Taxonomy" id="373386"/>
    <lineage>
        <taxon>Archaea</taxon>
        <taxon>Methanobacteriati</taxon>
        <taxon>Methanobacteriota</taxon>
        <taxon>Stenosarchaea group</taxon>
        <taxon>Halobacteria</taxon>
        <taxon>Halobacteriales</taxon>
        <taxon>Natrialbaceae</taxon>
        <taxon>Natrinema</taxon>
    </lineage>
</organism>
<proteinExistence type="predicted"/>
<feature type="compositionally biased region" description="Basic and acidic residues" evidence="2">
    <location>
        <begin position="91"/>
        <end position="101"/>
    </location>
</feature>
<protein>
    <recommendedName>
        <fullName evidence="3">DUF4352 domain-containing protein</fullName>
    </recommendedName>
</protein>
<evidence type="ECO:0000256" key="2">
    <source>
        <dbReference type="SAM" id="MobiDB-lite"/>
    </source>
</evidence>
<dbReference type="EMBL" id="NXNI01000001">
    <property type="protein sequence ID" value="PCR89336.1"/>
    <property type="molecule type" value="Genomic_DNA"/>
</dbReference>
<evidence type="ECO:0000313" key="5">
    <source>
        <dbReference type="Proteomes" id="UP000219689"/>
    </source>
</evidence>
<feature type="region of interest" description="Disordered" evidence="2">
    <location>
        <begin position="1"/>
        <end position="137"/>
    </location>
</feature>
<feature type="compositionally biased region" description="Basic and acidic residues" evidence="2">
    <location>
        <begin position="67"/>
        <end position="76"/>
    </location>
</feature>